<dbReference type="AlphaFoldDB" id="A0A3M8C7B0"/>
<dbReference type="InterPro" id="IPR020616">
    <property type="entry name" value="Thiolase_N"/>
</dbReference>
<feature type="domain" description="Thiolase N-terminal" evidence="8">
    <location>
        <begin position="5"/>
        <end position="256"/>
    </location>
</feature>
<dbReference type="PROSITE" id="PS00099">
    <property type="entry name" value="THIOLASE_3"/>
    <property type="match status" value="1"/>
</dbReference>
<dbReference type="NCBIfam" id="TIGR01930">
    <property type="entry name" value="AcCoA-C-Actrans"/>
    <property type="match status" value="1"/>
</dbReference>
<dbReference type="InterPro" id="IPR002155">
    <property type="entry name" value="Thiolase"/>
</dbReference>
<comment type="similarity">
    <text evidence="1 7">Belongs to the thiolase-like superfamily. Thiolase family.</text>
</comment>
<comment type="caution">
    <text evidence="10">The sequence shown here is derived from an EMBL/GenBank/DDBJ whole genome shotgun (WGS) entry which is preliminary data.</text>
</comment>
<dbReference type="InterPro" id="IPR016039">
    <property type="entry name" value="Thiolase-like"/>
</dbReference>
<dbReference type="OrthoDB" id="9764892at2"/>
<organism evidence="10 11">
    <name type="scientific">Brevibacillus invocatus</name>
    <dbReference type="NCBI Taxonomy" id="173959"/>
    <lineage>
        <taxon>Bacteria</taxon>
        <taxon>Bacillati</taxon>
        <taxon>Bacillota</taxon>
        <taxon>Bacilli</taxon>
        <taxon>Bacillales</taxon>
        <taxon>Paenibacillaceae</taxon>
        <taxon>Brevibacillus</taxon>
    </lineage>
</organism>
<evidence type="ECO:0000256" key="5">
    <source>
        <dbReference type="ARBA" id="ARBA00030755"/>
    </source>
</evidence>
<dbReference type="InterPro" id="IPR020617">
    <property type="entry name" value="Thiolase_C"/>
</dbReference>
<evidence type="ECO:0000256" key="3">
    <source>
        <dbReference type="ARBA" id="ARBA00022679"/>
    </source>
</evidence>
<dbReference type="PANTHER" id="PTHR18919:SF107">
    <property type="entry name" value="ACETYL-COA ACETYLTRANSFERASE, CYTOSOLIC"/>
    <property type="match status" value="1"/>
</dbReference>
<dbReference type="Proteomes" id="UP000282028">
    <property type="component" value="Unassembled WGS sequence"/>
</dbReference>
<dbReference type="GO" id="GO:0003985">
    <property type="term" value="F:acetyl-CoA C-acetyltransferase activity"/>
    <property type="evidence" value="ECO:0007669"/>
    <property type="project" value="UniProtKB-EC"/>
</dbReference>
<dbReference type="EMBL" id="RHHR01000028">
    <property type="protein sequence ID" value="RNB71582.1"/>
    <property type="molecule type" value="Genomic_DNA"/>
</dbReference>
<dbReference type="Gene3D" id="3.40.47.10">
    <property type="match status" value="2"/>
</dbReference>
<evidence type="ECO:0000259" key="9">
    <source>
        <dbReference type="Pfam" id="PF02803"/>
    </source>
</evidence>
<evidence type="ECO:0000313" key="11">
    <source>
        <dbReference type="Proteomes" id="UP000282028"/>
    </source>
</evidence>
<dbReference type="InterPro" id="IPR020613">
    <property type="entry name" value="Thiolase_CS"/>
</dbReference>
<evidence type="ECO:0000256" key="2">
    <source>
        <dbReference type="ARBA" id="ARBA00012705"/>
    </source>
</evidence>
<keyword evidence="3 7" id="KW-0808">Transferase</keyword>
<dbReference type="Pfam" id="PF02803">
    <property type="entry name" value="Thiolase_C"/>
    <property type="match status" value="1"/>
</dbReference>
<dbReference type="RefSeq" id="WP_122909823.1">
    <property type="nucleotide sequence ID" value="NZ_CBCSBE010000007.1"/>
</dbReference>
<protein>
    <recommendedName>
        <fullName evidence="2">acetyl-CoA C-acetyltransferase</fullName>
        <ecNumber evidence="2">2.3.1.9</ecNumber>
    </recommendedName>
    <alternativeName>
        <fullName evidence="5">Acetoacetyl-CoA thiolase</fullName>
    </alternativeName>
</protein>
<proteinExistence type="inferred from homology"/>
<dbReference type="CDD" id="cd00751">
    <property type="entry name" value="thiolase"/>
    <property type="match status" value="1"/>
</dbReference>
<feature type="domain" description="Thiolase C-terminal" evidence="9">
    <location>
        <begin position="266"/>
        <end position="387"/>
    </location>
</feature>
<dbReference type="Pfam" id="PF00108">
    <property type="entry name" value="Thiolase_N"/>
    <property type="match status" value="1"/>
</dbReference>
<dbReference type="EC" id="2.3.1.9" evidence="2"/>
<name>A0A3M8C7B0_9BACL</name>
<feature type="active site" description="Proton acceptor" evidence="6">
    <location>
        <position position="344"/>
    </location>
</feature>
<evidence type="ECO:0000256" key="7">
    <source>
        <dbReference type="RuleBase" id="RU003557"/>
    </source>
</evidence>
<gene>
    <name evidence="10" type="ORF">EDM52_15195</name>
</gene>
<evidence type="ECO:0000256" key="4">
    <source>
        <dbReference type="ARBA" id="ARBA00023315"/>
    </source>
</evidence>
<sequence>MREAVLVSAVRTPIARAKGALKDMEPSDYGAMVIQEALKRARVEGEEVDDVIFGNCLSGGGNIARLAALKAGMPVTTPGLTIDRQCGSGINSVVLAAEAILAGGASIMLAGGAESMTRMPFLMEPSSQAYDRSPPKFVRRELAPKHIGNPPMGITAENLVERYSISREEQDEFAFYSQQKMKAAMEAGIFGEQILPITIPGKKGTTTLFALDEHPRPETNLAGLAALPPVFKEGGTVTAGNSSGVNDGAAALVLMEGREAEKRGLEPLARVIGWAVAGVDPNIMGIGPVPATQKLLKKLDLKLSDIDLVEVNEAFAAQVIACDRELHLDPERLNVTGGAIAHGHPIAATGSMLVTKLAYELKRRGAKRGLVTACIGGGQGIALIIER</sequence>
<dbReference type="PANTHER" id="PTHR18919">
    <property type="entry name" value="ACETYL-COA C-ACYLTRANSFERASE"/>
    <property type="match status" value="1"/>
</dbReference>
<dbReference type="PIRSF" id="PIRSF000429">
    <property type="entry name" value="Ac-CoA_Ac_transf"/>
    <property type="match status" value="1"/>
</dbReference>
<dbReference type="SUPFAM" id="SSF53901">
    <property type="entry name" value="Thiolase-like"/>
    <property type="match status" value="2"/>
</dbReference>
<accession>A0A3M8C7B0</accession>
<keyword evidence="4 7" id="KW-0012">Acyltransferase</keyword>
<evidence type="ECO:0000259" key="8">
    <source>
        <dbReference type="Pfam" id="PF00108"/>
    </source>
</evidence>
<dbReference type="PROSITE" id="PS00737">
    <property type="entry name" value="THIOLASE_2"/>
    <property type="match status" value="1"/>
</dbReference>
<dbReference type="InterPro" id="IPR020610">
    <property type="entry name" value="Thiolase_AS"/>
</dbReference>
<feature type="active site" description="Acyl-thioester intermediate" evidence="6">
    <location>
        <position position="86"/>
    </location>
</feature>
<feature type="active site" description="Proton acceptor" evidence="6">
    <location>
        <position position="374"/>
    </location>
</feature>
<evidence type="ECO:0000313" key="10">
    <source>
        <dbReference type="EMBL" id="RNB71582.1"/>
    </source>
</evidence>
<evidence type="ECO:0000256" key="1">
    <source>
        <dbReference type="ARBA" id="ARBA00010982"/>
    </source>
</evidence>
<reference evidence="10 11" key="1">
    <citation type="submission" date="2018-10" db="EMBL/GenBank/DDBJ databases">
        <title>Phylogenomics of Brevibacillus.</title>
        <authorList>
            <person name="Dunlap C."/>
        </authorList>
    </citation>
    <scope>NUCLEOTIDE SEQUENCE [LARGE SCALE GENOMIC DNA]</scope>
    <source>
        <strain evidence="10 11">JCM 12215</strain>
    </source>
</reference>
<dbReference type="FunFam" id="3.40.47.10:FF:000010">
    <property type="entry name" value="Acetyl-CoA acetyltransferase (Thiolase)"/>
    <property type="match status" value="1"/>
</dbReference>
<keyword evidence="11" id="KW-1185">Reference proteome</keyword>
<evidence type="ECO:0000256" key="6">
    <source>
        <dbReference type="PIRSR" id="PIRSR000429-1"/>
    </source>
</evidence>